<name>A0A088CK81_9ORTO</name>
<proteinExistence type="predicted"/>
<evidence type="ECO:0000256" key="1">
    <source>
        <dbReference type="ARBA" id="ARBA00004147"/>
    </source>
</evidence>
<accession>A0A088CK81</accession>
<evidence type="ECO:0000259" key="2">
    <source>
        <dbReference type="Pfam" id="PF03555"/>
    </source>
</evidence>
<evidence type="ECO:0000313" key="3">
    <source>
        <dbReference type="EMBL" id="AIE52103.1"/>
    </source>
</evidence>
<dbReference type="Pfam" id="PF03555">
    <property type="entry name" value="Flu_C_NS2"/>
    <property type="match status" value="1"/>
</dbReference>
<protein>
    <submittedName>
        <fullName evidence="3">NS2 protein</fullName>
    </submittedName>
</protein>
<reference evidence="3" key="2">
    <citation type="submission" date="2014-06" db="EMBL/GenBank/DDBJ databases">
        <authorList>
            <person name="Jiang W.-M."/>
            <person name="Wang S.-C."/>
            <person name="Peng C."/>
            <person name="Chen J.-M."/>
        </authorList>
    </citation>
    <scope>NUCLEOTIDE SEQUENCE</scope>
    <source>
        <strain evidence="3">D/bovine/Shandong/Y217/2014</strain>
    </source>
</reference>
<gene>
    <name evidence="3" type="primary">NS2</name>
</gene>
<sequence length="184" mass="20887">MSENKSVNTTNIKAAISELALGAASWMDSSGLMAFEKMRKSAENSLRVEQVYEPRTWEDAVAEETLRNQLTALRISVEEMTQRSQYERYSEFGEVDLLLPLMRNLEMRSDDTNLDVKQIPSGEEKAQLLERFRSCLVSLIRLKSKLGVAMVNSLTNKDMRAALDETKSVSRTISMLKECIRSLV</sequence>
<organism evidence="3">
    <name type="scientific">Influenza D virus</name>
    <name type="common">D/bovine/Shandong/Y217/2014</name>
    <dbReference type="NCBI Taxonomy" id="1510943"/>
    <lineage>
        <taxon>Viruses</taxon>
        <taxon>Riboviria</taxon>
        <taxon>Orthornavirae</taxon>
        <taxon>Negarnaviricota</taxon>
        <taxon>Polyploviricotina</taxon>
        <taxon>Insthoviricetes</taxon>
        <taxon>Articulavirales</taxon>
        <taxon>Orthomyxoviridae</taxon>
        <taxon>Deltainfluenzavirus</taxon>
        <taxon>Deltainfluenzavirus influenzae</taxon>
        <taxon>Influenza D virus</taxon>
    </lineage>
</organism>
<reference evidence="3" key="1">
    <citation type="journal article" date="2014" name="Virus Genes">
        <title>Identification of a potential novel type of influenza virus in Bovine in China.</title>
        <authorList>
            <person name="Jiang W.M."/>
            <person name="Wang S.C."/>
            <person name="Peng C."/>
            <person name="Yu J.M."/>
            <person name="Zhuang Q.Y."/>
            <person name="Hou G.Y."/>
            <person name="Liu S."/>
            <person name="Li J.P."/>
            <person name="Chen J.M."/>
        </authorList>
    </citation>
    <scope>NUCLEOTIDE SEQUENCE</scope>
    <source>
        <strain evidence="3">D/bovine/Shandong/Y217/2014</strain>
    </source>
</reference>
<dbReference type="EMBL" id="KM015511">
    <property type="protein sequence ID" value="AIE52103.1"/>
    <property type="molecule type" value="Viral_cRNA"/>
</dbReference>
<dbReference type="GO" id="GO:0042025">
    <property type="term" value="C:host cell nucleus"/>
    <property type="evidence" value="ECO:0007669"/>
    <property type="project" value="UniProtKB-SubCell"/>
</dbReference>
<comment type="subcellular location">
    <subcellularLocation>
        <location evidence="1">Host nucleus</location>
    </subcellularLocation>
</comment>
<dbReference type="InterPro" id="IPR005188">
    <property type="entry name" value="Flu_C_NS2"/>
</dbReference>
<feature type="domain" description="Influenza C non-structural protein NS2" evidence="2">
    <location>
        <begin position="7"/>
        <end position="61"/>
    </location>
</feature>